<dbReference type="InterPro" id="IPR009057">
    <property type="entry name" value="Homeodomain-like_sf"/>
</dbReference>
<accession>A0A2T3W355</accession>
<reference evidence="1 2" key="1">
    <citation type="submission" date="2018-03" db="EMBL/GenBank/DDBJ databases">
        <title>Draft genome of Deinococcus sp. OD32.</title>
        <authorList>
            <person name="Wang X.-P."/>
            <person name="Du Z.-J."/>
        </authorList>
    </citation>
    <scope>NUCLEOTIDE SEQUENCE [LARGE SCALE GENOMIC DNA]</scope>
    <source>
        <strain evidence="1 2">OD32</strain>
    </source>
</reference>
<dbReference type="AlphaFoldDB" id="A0A2T3W355"/>
<name>A0A2T3W355_9DEIO</name>
<evidence type="ECO:0000313" key="1">
    <source>
        <dbReference type="EMBL" id="PTA66307.1"/>
    </source>
</evidence>
<dbReference type="Pfam" id="PF13565">
    <property type="entry name" value="HTH_32"/>
    <property type="match status" value="1"/>
</dbReference>
<keyword evidence="2" id="KW-1185">Reference proteome</keyword>
<dbReference type="Proteomes" id="UP000240317">
    <property type="component" value="Unassembled WGS sequence"/>
</dbReference>
<gene>
    <name evidence="1" type="ORF">C8263_18675</name>
</gene>
<dbReference type="SUPFAM" id="SSF46689">
    <property type="entry name" value="Homeodomain-like"/>
    <property type="match status" value="1"/>
</dbReference>
<dbReference type="EMBL" id="PYSV01000055">
    <property type="protein sequence ID" value="PTA66307.1"/>
    <property type="molecule type" value="Genomic_DNA"/>
</dbReference>
<evidence type="ECO:0000313" key="2">
    <source>
        <dbReference type="Proteomes" id="UP000240317"/>
    </source>
</evidence>
<protein>
    <submittedName>
        <fullName evidence="1">Uncharacterized protein</fullName>
    </submittedName>
</protein>
<sequence>MPIHQVAQYWGVHRNTVRRYVQQDAAGTLYFVGQPTGRPRKLAPELELQVLAQFDADPVASLREHARRLTEETGVEISYRTIGRILKRHEMTYQRGRGWTRPAPDQTSTPEK</sequence>
<proteinExistence type="predicted"/>
<comment type="caution">
    <text evidence="1">The sequence shown here is derived from an EMBL/GenBank/DDBJ whole genome shotgun (WGS) entry which is preliminary data.</text>
</comment>
<organism evidence="1 2">
    <name type="scientific">Deinococcus arcticus</name>
    <dbReference type="NCBI Taxonomy" id="2136176"/>
    <lineage>
        <taxon>Bacteria</taxon>
        <taxon>Thermotogati</taxon>
        <taxon>Deinococcota</taxon>
        <taxon>Deinococci</taxon>
        <taxon>Deinococcales</taxon>
        <taxon>Deinococcaceae</taxon>
        <taxon>Deinococcus</taxon>
    </lineage>
</organism>